<feature type="compositionally biased region" description="Basic and acidic residues" evidence="1">
    <location>
        <begin position="1"/>
        <end position="33"/>
    </location>
</feature>
<feature type="domain" description="URB1 C-terminal" evidence="3">
    <location>
        <begin position="921"/>
        <end position="1115"/>
    </location>
</feature>
<evidence type="ECO:0000313" key="6">
    <source>
        <dbReference type="Proteomes" id="UP000799778"/>
    </source>
</evidence>
<feature type="domain" description="URB1 central HEAT repeat" evidence="4">
    <location>
        <begin position="652"/>
        <end position="846"/>
    </location>
</feature>
<proteinExistence type="predicted"/>
<name>A0A6A5XB79_9PLEO</name>
<dbReference type="GO" id="GO:0000466">
    <property type="term" value="P:maturation of 5.8S rRNA from tricistronic rRNA transcript (SSU-rRNA, 5.8S rRNA, LSU-rRNA)"/>
    <property type="evidence" value="ECO:0007669"/>
    <property type="project" value="TreeGrafter"/>
</dbReference>
<dbReference type="InterPro" id="IPR059018">
    <property type="entry name" value="HEAT_URB1"/>
</dbReference>
<dbReference type="OrthoDB" id="72892at2759"/>
<evidence type="ECO:0000259" key="2">
    <source>
        <dbReference type="Pfam" id="PF11707"/>
    </source>
</evidence>
<dbReference type="EMBL" id="ML978077">
    <property type="protein sequence ID" value="KAF2010024.1"/>
    <property type="molecule type" value="Genomic_DNA"/>
</dbReference>
<dbReference type="InterPro" id="IPR021714">
    <property type="entry name" value="URB1_N"/>
</dbReference>
<sequence length="1165" mass="131981">MGKRLAPEADSKPSYEAHHQKRQRVENSAERNSPRPAPQVEEITSAYQLQKALASNPSGYRNGLQTLKKFLDSILYTNDEESLPRKRAILREYLDTQKKEGREDKDTTFLPFIFQAWDYAVETDLESLQTQVPAVLALLLKVFSSHEDLQSYGTLLCKVTLRSTLIKRLNRSLSAPQSKEAIISPVLRLLTELTKFNEGAYARAVYAKRDFTLEYKTLGRNIGLWKDMKEDNEPAIRKPSIRVNAVRYLLAHLKYQDEIAKTEILSNSIIIRPLFDYLQFDHPSLIFEILDVMKTHVFQDKTIPRHTKNRILTGKVLSHIANLYRYKHAEGSLPEGHKAPDELGHDFLCLVCTSPAFGVMLPSPGFYPPANQDEDGDQVMDDAIDLPGELGLDQYDATHGKAQVRNVVLADFIRTLKPHSNKLQQDLMLAIFNACPELVANYFTHKEAFPYDPKLTSTWIGFSSFLYQTIELPVPSYLGGKRGYREYAPAISTVIQSILPQPLTQQVLTTCLNMKSDLVNFFAVRVMTVAFYKLRAVLREFSQASQMKTSKTWVQSQSRLVTEFSQRCPLMRTVILAFKRPNFQKGMMREAITRLLRLYYEVTPQVALQEKFDISVSLCNALLQAEQPSETPEDKAFRVMELEHWIQMARQSSTIRWWSKDKSLQHSPFITLLNLVAKSSENELYTGIKSLLVAILQDHEMLQMNTHPDALDALIASLGATYGSSGSSAQILDFLDNSFAMFVKKPIKYFDDLDAMKARLTDPPLPAGHFSPLLMTLVEQWPFKGGKPEKGNPAEPLAQWLSKLLYLLKLIGEDEALLVAVRDALVASADKAYQEVLKDSFQWKLGKEQAKQALKLATGVDFSGSERSSTSPIPIEKKKAKPEPLQEINLELPPEEDEKHAGLNRWRKKDIDEAVEDGDIGELLLCLCSKHTEIRIQAVSSIRQLIAHITASNDADFLQLRILLGAAVETAQSVISSEPFPYIGGVFAARAVRVIADPTHFMFGKINNFLLKGPNWTVANLPRYFGRVTINSEPDVDGSYHTEVDWYLDYLIDALRTEQDMEILRTKNVFERLLSYYLSASCAVSAKEKIVRLLLRAVSVGGSTTLIKRCGVVSWIQMRLQNNDHRQRSLKILATRIWENCDQEQVEQWSSKTLQPALALMVKAN</sequence>
<dbReference type="GO" id="GO:0005730">
    <property type="term" value="C:nucleolus"/>
    <property type="evidence" value="ECO:0007669"/>
    <property type="project" value="TreeGrafter"/>
</dbReference>
<organism evidence="5 6">
    <name type="scientific">Aaosphaeria arxii CBS 175.79</name>
    <dbReference type="NCBI Taxonomy" id="1450172"/>
    <lineage>
        <taxon>Eukaryota</taxon>
        <taxon>Fungi</taxon>
        <taxon>Dikarya</taxon>
        <taxon>Ascomycota</taxon>
        <taxon>Pezizomycotina</taxon>
        <taxon>Dothideomycetes</taxon>
        <taxon>Pleosporomycetidae</taxon>
        <taxon>Pleosporales</taxon>
        <taxon>Pleosporales incertae sedis</taxon>
        <taxon>Aaosphaeria</taxon>
    </lineage>
</organism>
<reference evidence="5" key="1">
    <citation type="journal article" date="2020" name="Stud. Mycol.">
        <title>101 Dothideomycetes genomes: a test case for predicting lifestyles and emergence of pathogens.</title>
        <authorList>
            <person name="Haridas S."/>
            <person name="Albert R."/>
            <person name="Binder M."/>
            <person name="Bloem J."/>
            <person name="Labutti K."/>
            <person name="Salamov A."/>
            <person name="Andreopoulos B."/>
            <person name="Baker S."/>
            <person name="Barry K."/>
            <person name="Bills G."/>
            <person name="Bluhm B."/>
            <person name="Cannon C."/>
            <person name="Castanera R."/>
            <person name="Culley D."/>
            <person name="Daum C."/>
            <person name="Ezra D."/>
            <person name="Gonzalez J."/>
            <person name="Henrissat B."/>
            <person name="Kuo A."/>
            <person name="Liang C."/>
            <person name="Lipzen A."/>
            <person name="Lutzoni F."/>
            <person name="Magnuson J."/>
            <person name="Mondo S."/>
            <person name="Nolan M."/>
            <person name="Ohm R."/>
            <person name="Pangilinan J."/>
            <person name="Park H.-J."/>
            <person name="Ramirez L."/>
            <person name="Alfaro M."/>
            <person name="Sun H."/>
            <person name="Tritt A."/>
            <person name="Yoshinaga Y."/>
            <person name="Zwiers L.-H."/>
            <person name="Turgeon B."/>
            <person name="Goodwin S."/>
            <person name="Spatafora J."/>
            <person name="Crous P."/>
            <person name="Grigoriev I."/>
        </authorList>
    </citation>
    <scope>NUCLEOTIDE SEQUENCE</scope>
    <source>
        <strain evidence="5">CBS 175.79</strain>
    </source>
</reference>
<dbReference type="InterPro" id="IPR039844">
    <property type="entry name" value="URB1"/>
</dbReference>
<keyword evidence="6" id="KW-1185">Reference proteome</keyword>
<dbReference type="AlphaFoldDB" id="A0A6A5XB79"/>
<dbReference type="InterPro" id="IPR016024">
    <property type="entry name" value="ARM-type_fold"/>
</dbReference>
<accession>A0A6A5XB79</accession>
<evidence type="ECO:0000259" key="4">
    <source>
        <dbReference type="Pfam" id="PF26140"/>
    </source>
</evidence>
<feature type="domain" description="URB1 N-terminal" evidence="2">
    <location>
        <begin position="113"/>
        <end position="461"/>
    </location>
</feature>
<feature type="region of interest" description="Disordered" evidence="1">
    <location>
        <begin position="1"/>
        <end position="38"/>
    </location>
</feature>
<evidence type="ECO:0000313" key="5">
    <source>
        <dbReference type="EMBL" id="KAF2010024.1"/>
    </source>
</evidence>
<protein>
    <recommendedName>
        <fullName evidence="7">Ribosome biogenesis protein Urb1</fullName>
    </recommendedName>
</protein>
<dbReference type="Proteomes" id="UP000799778">
    <property type="component" value="Unassembled WGS sequence"/>
</dbReference>
<dbReference type="Pfam" id="PF26140">
    <property type="entry name" value="HEAT_URB1"/>
    <property type="match status" value="1"/>
</dbReference>
<dbReference type="GO" id="GO:0000463">
    <property type="term" value="P:maturation of LSU-rRNA from tricistronic rRNA transcript (SSU-rRNA, 5.8S rRNA, LSU-rRNA)"/>
    <property type="evidence" value="ECO:0007669"/>
    <property type="project" value="TreeGrafter"/>
</dbReference>
<evidence type="ECO:0000256" key="1">
    <source>
        <dbReference type="SAM" id="MobiDB-lite"/>
    </source>
</evidence>
<evidence type="ECO:0008006" key="7">
    <source>
        <dbReference type="Google" id="ProtNLM"/>
    </source>
</evidence>
<dbReference type="SUPFAM" id="SSF48371">
    <property type="entry name" value="ARM repeat"/>
    <property type="match status" value="1"/>
</dbReference>
<evidence type="ECO:0000259" key="3">
    <source>
        <dbReference type="Pfam" id="PF16201"/>
    </source>
</evidence>
<dbReference type="Pfam" id="PF16201">
    <property type="entry name" value="NopRA1"/>
    <property type="match status" value="1"/>
</dbReference>
<dbReference type="InterPro" id="IPR032436">
    <property type="entry name" value="URB1_C"/>
</dbReference>
<dbReference type="PANTHER" id="PTHR13500">
    <property type="entry name" value="NUCLEOLAR PRERIBOSOMAL-ASSOCIATED PROTEIN 1"/>
    <property type="match status" value="1"/>
</dbReference>
<dbReference type="PANTHER" id="PTHR13500:SF0">
    <property type="entry name" value="NUCLEOLAR PRE-RIBOSOMAL-ASSOCIATED PROTEIN 1"/>
    <property type="match status" value="1"/>
</dbReference>
<dbReference type="GeneID" id="54282859"/>
<dbReference type="Pfam" id="PF11707">
    <property type="entry name" value="Npa1"/>
    <property type="match status" value="1"/>
</dbReference>
<dbReference type="RefSeq" id="XP_033378363.1">
    <property type="nucleotide sequence ID" value="XM_033525462.1"/>
</dbReference>
<gene>
    <name evidence="5" type="ORF">BU24DRAFT_400644</name>
</gene>